<dbReference type="GO" id="GO:0004659">
    <property type="term" value="F:prenyltransferase activity"/>
    <property type="evidence" value="ECO:0007669"/>
    <property type="project" value="InterPro"/>
</dbReference>
<evidence type="ECO:0000256" key="5">
    <source>
        <dbReference type="ARBA" id="ARBA00022842"/>
    </source>
</evidence>
<dbReference type="KEGG" id="bsia:CWD84_04965"/>
<name>A0AAI8HSB8_9BACI</name>
<dbReference type="AlphaFoldDB" id="A0AAI8HSB8"/>
<dbReference type="SUPFAM" id="SSF48576">
    <property type="entry name" value="Terpenoid synthases"/>
    <property type="match status" value="1"/>
</dbReference>
<gene>
    <name evidence="7" type="ORF">CWD84_04965</name>
</gene>
<dbReference type="PANTHER" id="PTHR12001">
    <property type="entry name" value="GERANYLGERANYL PYROPHOSPHATE SYNTHASE"/>
    <property type="match status" value="1"/>
</dbReference>
<dbReference type="EMBL" id="CP025001">
    <property type="protein sequence ID" value="AUJ79295.1"/>
    <property type="molecule type" value="Genomic_DNA"/>
</dbReference>
<reference evidence="7 8" key="1">
    <citation type="submission" date="2017-11" db="EMBL/GenBank/DDBJ databases">
        <title>Genome sequence and genome mining of multiple bioactive secondary metabolites from a deep sea-derived Bacillus siamensis SCSIO 05746.</title>
        <authorList>
            <person name="Pan H.-Q."/>
            <person name="Ju J.-H."/>
        </authorList>
    </citation>
    <scope>NUCLEOTIDE SEQUENCE [LARGE SCALE GENOMIC DNA]</scope>
    <source>
        <strain evidence="7 8">SCSIO 05746</strain>
    </source>
</reference>
<evidence type="ECO:0000313" key="8">
    <source>
        <dbReference type="Proteomes" id="UP000234366"/>
    </source>
</evidence>
<dbReference type="InterPro" id="IPR000092">
    <property type="entry name" value="Polyprenyl_synt"/>
</dbReference>
<evidence type="ECO:0000256" key="4">
    <source>
        <dbReference type="ARBA" id="ARBA00022723"/>
    </source>
</evidence>
<keyword evidence="8" id="KW-1185">Reference proteome</keyword>
<proteinExistence type="inferred from homology"/>
<evidence type="ECO:0000313" key="7">
    <source>
        <dbReference type="EMBL" id="AUJ79295.1"/>
    </source>
</evidence>
<comment type="similarity">
    <text evidence="2 6">Belongs to the FPP/GGPP synthase family.</text>
</comment>
<keyword evidence="4" id="KW-0479">Metal-binding</keyword>
<dbReference type="PANTHER" id="PTHR12001:SF69">
    <property type="entry name" value="ALL TRANS-POLYPRENYL-DIPHOSPHATE SYNTHASE PDSS1"/>
    <property type="match status" value="1"/>
</dbReference>
<evidence type="ECO:0000256" key="3">
    <source>
        <dbReference type="ARBA" id="ARBA00022679"/>
    </source>
</evidence>
<dbReference type="InterPro" id="IPR008949">
    <property type="entry name" value="Isoprenoid_synthase_dom_sf"/>
</dbReference>
<keyword evidence="5" id="KW-0460">Magnesium</keyword>
<keyword evidence="3 6" id="KW-0808">Transferase</keyword>
<dbReference type="Gene3D" id="1.10.600.10">
    <property type="entry name" value="Farnesyl Diphosphate Synthase"/>
    <property type="match status" value="1"/>
</dbReference>
<evidence type="ECO:0000256" key="6">
    <source>
        <dbReference type="RuleBase" id="RU004466"/>
    </source>
</evidence>
<dbReference type="CDD" id="cd00867">
    <property type="entry name" value="Trans_IPPS"/>
    <property type="match status" value="1"/>
</dbReference>
<evidence type="ECO:0000256" key="2">
    <source>
        <dbReference type="ARBA" id="ARBA00006706"/>
    </source>
</evidence>
<sequence length="291" mass="33342">MCLDAETIKEKMKGIVEEKINNPHLKDTLQTFINEKNHFAFGALAFKHYVAFDGKHYSDITLLASGIELLILAFDILDDIEDEDNLDKEWMKIDQSISLNAATSLYSISLQVICELKTNSDFPRLAMKYALNAMQGQHNDLENFPETEDECLQMIKQKSGSLTAMSAVLGTMLANGEFNEEIENYSYKIGIVKQIENDYYGLFNKNRSDIRKGRKTLILLYLKRRFNAASEKILDLMNAEASYHSFLIDNKKSFEDLLFDAGVSQYVSMLIKMYEEEITTSIKDLNIMLEL</sequence>
<organism evidence="7 8">
    <name type="scientific">Bacillus siamensis</name>
    <dbReference type="NCBI Taxonomy" id="659243"/>
    <lineage>
        <taxon>Bacteria</taxon>
        <taxon>Bacillati</taxon>
        <taxon>Bacillota</taxon>
        <taxon>Bacilli</taxon>
        <taxon>Bacillales</taxon>
        <taxon>Bacillaceae</taxon>
        <taxon>Bacillus</taxon>
        <taxon>Bacillus amyloliquefaciens group</taxon>
    </lineage>
</organism>
<dbReference type="RefSeq" id="WP_060965112.1">
    <property type="nucleotide sequence ID" value="NZ_CP025001.1"/>
</dbReference>
<comment type="cofactor">
    <cofactor evidence="1">
        <name>Mg(2+)</name>
        <dbReference type="ChEBI" id="CHEBI:18420"/>
    </cofactor>
</comment>
<protein>
    <submittedName>
        <fullName evidence="7">Isoprenyl transferase</fullName>
    </submittedName>
</protein>
<dbReference type="InterPro" id="IPR033965">
    <property type="entry name" value="ComQ"/>
</dbReference>
<dbReference type="Proteomes" id="UP000234366">
    <property type="component" value="Chromosome"/>
</dbReference>
<dbReference type="SFLD" id="SFLDS00005">
    <property type="entry name" value="Isoprenoid_Synthase_Type_I"/>
    <property type="match status" value="1"/>
</dbReference>
<dbReference type="SFLD" id="SFLDG01211">
    <property type="entry name" value="Competence_Regulatory_Protein"/>
    <property type="match status" value="1"/>
</dbReference>
<evidence type="ECO:0000256" key="1">
    <source>
        <dbReference type="ARBA" id="ARBA00001946"/>
    </source>
</evidence>
<dbReference type="Pfam" id="PF00348">
    <property type="entry name" value="polyprenyl_synt"/>
    <property type="match status" value="1"/>
</dbReference>
<dbReference type="GO" id="GO:0046872">
    <property type="term" value="F:metal ion binding"/>
    <property type="evidence" value="ECO:0007669"/>
    <property type="project" value="UniProtKB-KW"/>
</dbReference>
<accession>A0AAI8HSB8</accession>
<dbReference type="GO" id="GO:0008299">
    <property type="term" value="P:isoprenoid biosynthetic process"/>
    <property type="evidence" value="ECO:0007669"/>
    <property type="project" value="InterPro"/>
</dbReference>